<evidence type="ECO:0000256" key="3">
    <source>
        <dbReference type="ARBA" id="ARBA00023163"/>
    </source>
</evidence>
<feature type="compositionally biased region" description="Low complexity" evidence="5">
    <location>
        <begin position="1"/>
        <end position="19"/>
    </location>
</feature>
<dbReference type="RefSeq" id="WP_344672104.1">
    <property type="nucleotide sequence ID" value="NZ_BAAAQN010000107.1"/>
</dbReference>
<dbReference type="InterPro" id="IPR009057">
    <property type="entry name" value="Homeodomain-like_sf"/>
</dbReference>
<feature type="region of interest" description="Disordered" evidence="5">
    <location>
        <begin position="1"/>
        <end position="23"/>
    </location>
</feature>
<organism evidence="7 8">
    <name type="scientific">Catenulispora yoronensis</name>
    <dbReference type="NCBI Taxonomy" id="450799"/>
    <lineage>
        <taxon>Bacteria</taxon>
        <taxon>Bacillati</taxon>
        <taxon>Actinomycetota</taxon>
        <taxon>Actinomycetes</taxon>
        <taxon>Catenulisporales</taxon>
        <taxon>Catenulisporaceae</taxon>
        <taxon>Catenulispora</taxon>
    </lineage>
</organism>
<feature type="DNA-binding region" description="H-T-H motif" evidence="4">
    <location>
        <begin position="44"/>
        <end position="63"/>
    </location>
</feature>
<dbReference type="Pfam" id="PF21993">
    <property type="entry name" value="TetR_C_13_2"/>
    <property type="match status" value="1"/>
</dbReference>
<dbReference type="SUPFAM" id="SSF46689">
    <property type="entry name" value="Homeodomain-like"/>
    <property type="match status" value="1"/>
</dbReference>
<dbReference type="Gene3D" id="1.10.357.10">
    <property type="entry name" value="Tetracycline Repressor, domain 2"/>
    <property type="match status" value="1"/>
</dbReference>
<feature type="domain" description="HTH tetR-type" evidence="6">
    <location>
        <begin position="21"/>
        <end position="81"/>
    </location>
</feature>
<dbReference type="PANTHER" id="PTHR47506">
    <property type="entry name" value="TRANSCRIPTIONAL REGULATORY PROTEIN"/>
    <property type="match status" value="1"/>
</dbReference>
<keyword evidence="2 4" id="KW-0238">DNA-binding</keyword>
<keyword evidence="3" id="KW-0804">Transcription</keyword>
<evidence type="ECO:0000256" key="1">
    <source>
        <dbReference type="ARBA" id="ARBA00023015"/>
    </source>
</evidence>
<dbReference type="PANTHER" id="PTHR47506:SF1">
    <property type="entry name" value="HTH-TYPE TRANSCRIPTIONAL REGULATOR YJDC"/>
    <property type="match status" value="1"/>
</dbReference>
<dbReference type="PROSITE" id="PS50977">
    <property type="entry name" value="HTH_TETR_2"/>
    <property type="match status" value="1"/>
</dbReference>
<accession>A0ABP5H6M3</accession>
<dbReference type="InterPro" id="IPR001647">
    <property type="entry name" value="HTH_TetR"/>
</dbReference>
<keyword evidence="8" id="KW-1185">Reference proteome</keyword>
<dbReference type="EMBL" id="BAAAQN010000107">
    <property type="protein sequence ID" value="GAA2066004.1"/>
    <property type="molecule type" value="Genomic_DNA"/>
</dbReference>
<evidence type="ECO:0000313" key="7">
    <source>
        <dbReference type="EMBL" id="GAA2066004.1"/>
    </source>
</evidence>
<dbReference type="Pfam" id="PF00440">
    <property type="entry name" value="TetR_N"/>
    <property type="match status" value="1"/>
</dbReference>
<dbReference type="Proteomes" id="UP001500751">
    <property type="component" value="Unassembled WGS sequence"/>
</dbReference>
<evidence type="ECO:0000256" key="5">
    <source>
        <dbReference type="SAM" id="MobiDB-lite"/>
    </source>
</evidence>
<sequence length="203" mass="21940">MTDSAPATTGKKPTATRPRAGGKRERLAAAAAQVFHQQGVERTTLSDIATAADVPLGNVYYYFKTKDQLVEAAIGSHLDTLRAATDQLDQLPEPADRLKALIGGWIEQRDMAARYGCPFGTLAVELDKREDGLDQAAADVMQALIAWAESQFSQLGHPDEARDLAVAFIAAYQGMSVLANTLRDPEIMTSQGHRLAAWIDTLS</sequence>
<protein>
    <submittedName>
        <fullName evidence="7">TetR/AcrR family transcriptional regulator</fullName>
    </submittedName>
</protein>
<keyword evidence="1" id="KW-0805">Transcription regulation</keyword>
<dbReference type="PRINTS" id="PR00455">
    <property type="entry name" value="HTHTETR"/>
</dbReference>
<gene>
    <name evidence="7" type="ORF">GCM10009839_92100</name>
</gene>
<comment type="caution">
    <text evidence="7">The sequence shown here is derived from an EMBL/GenBank/DDBJ whole genome shotgun (WGS) entry which is preliminary data.</text>
</comment>
<evidence type="ECO:0000259" key="6">
    <source>
        <dbReference type="PROSITE" id="PS50977"/>
    </source>
</evidence>
<name>A0ABP5H6M3_9ACTN</name>
<proteinExistence type="predicted"/>
<dbReference type="SUPFAM" id="SSF48498">
    <property type="entry name" value="Tetracyclin repressor-like, C-terminal domain"/>
    <property type="match status" value="1"/>
</dbReference>
<reference evidence="8" key="1">
    <citation type="journal article" date="2019" name="Int. J. Syst. Evol. Microbiol.">
        <title>The Global Catalogue of Microorganisms (GCM) 10K type strain sequencing project: providing services to taxonomists for standard genome sequencing and annotation.</title>
        <authorList>
            <consortium name="The Broad Institute Genomics Platform"/>
            <consortium name="The Broad Institute Genome Sequencing Center for Infectious Disease"/>
            <person name="Wu L."/>
            <person name="Ma J."/>
        </authorList>
    </citation>
    <scope>NUCLEOTIDE SEQUENCE [LARGE SCALE GENOMIC DNA]</scope>
    <source>
        <strain evidence="8">JCM 16014</strain>
    </source>
</reference>
<dbReference type="InterPro" id="IPR036271">
    <property type="entry name" value="Tet_transcr_reg_TetR-rel_C_sf"/>
</dbReference>
<evidence type="ECO:0000313" key="8">
    <source>
        <dbReference type="Proteomes" id="UP001500751"/>
    </source>
</evidence>
<evidence type="ECO:0000256" key="2">
    <source>
        <dbReference type="ARBA" id="ARBA00023125"/>
    </source>
</evidence>
<dbReference type="InterPro" id="IPR054156">
    <property type="entry name" value="YxaF_TetR_C"/>
</dbReference>
<evidence type="ECO:0000256" key="4">
    <source>
        <dbReference type="PROSITE-ProRule" id="PRU00335"/>
    </source>
</evidence>